<keyword evidence="3" id="KW-1185">Reference proteome</keyword>
<dbReference type="EMBL" id="JAUSZS010000006">
    <property type="protein sequence ID" value="MDQ0935085.1"/>
    <property type="molecule type" value="Genomic_DNA"/>
</dbReference>
<reference evidence="2 3" key="1">
    <citation type="submission" date="2023-07" db="EMBL/GenBank/DDBJ databases">
        <title>Comparative genomics of wheat-associated soil bacteria to identify genetic determinants of phenazine resistance.</title>
        <authorList>
            <person name="Mouncey N."/>
        </authorList>
    </citation>
    <scope>NUCLEOTIDE SEQUENCE [LARGE SCALE GENOMIC DNA]</scope>
    <source>
        <strain evidence="2 3">W2I16</strain>
    </source>
</reference>
<evidence type="ECO:0000313" key="3">
    <source>
        <dbReference type="Proteomes" id="UP001223072"/>
    </source>
</evidence>
<evidence type="ECO:0000256" key="1">
    <source>
        <dbReference type="SAM" id="MobiDB-lite"/>
    </source>
</evidence>
<proteinExistence type="predicted"/>
<gene>
    <name evidence="2" type="ORF">QFZ49_005056</name>
</gene>
<name>A0ABU0RVZ0_9ACTN</name>
<comment type="caution">
    <text evidence="2">The sequence shown here is derived from an EMBL/GenBank/DDBJ whole genome shotgun (WGS) entry which is preliminary data.</text>
</comment>
<evidence type="ECO:0000313" key="2">
    <source>
        <dbReference type="EMBL" id="MDQ0935085.1"/>
    </source>
</evidence>
<dbReference type="RefSeq" id="WP_307628701.1">
    <property type="nucleotide sequence ID" value="NZ_JAUSZS010000006.1"/>
</dbReference>
<accession>A0ABU0RVZ0</accession>
<protein>
    <submittedName>
        <fullName evidence="2">Uncharacterized protein</fullName>
    </submittedName>
</protein>
<feature type="region of interest" description="Disordered" evidence="1">
    <location>
        <begin position="171"/>
        <end position="198"/>
    </location>
</feature>
<organism evidence="2 3">
    <name type="scientific">Streptomyces turgidiscabies</name>
    <dbReference type="NCBI Taxonomy" id="85558"/>
    <lineage>
        <taxon>Bacteria</taxon>
        <taxon>Bacillati</taxon>
        <taxon>Actinomycetota</taxon>
        <taxon>Actinomycetes</taxon>
        <taxon>Kitasatosporales</taxon>
        <taxon>Streptomycetaceae</taxon>
        <taxon>Streptomyces</taxon>
    </lineage>
</organism>
<sequence>MKLTDLSPLMARCEDGGLSFDRFRVDPALASLQWPDDVLEQFLFDHGDKAAFVYDYGGIDLRKITWRLETIPAADFSEMPTGASDAGCIESFAENPVHWVKVRPAEVGRHWEEHGTWMRPPILIDRRLLAPTDSGLQVLEGRTRVGVLRGRLRDRLHVASHHQAWVGHAPTAITGALPPPTSSATPTPRRKMTGLAAT</sequence>
<dbReference type="Proteomes" id="UP001223072">
    <property type="component" value="Unassembled WGS sequence"/>
</dbReference>